<dbReference type="InterPro" id="IPR001958">
    <property type="entry name" value="Tet-R_TetA/multi-R_MdtG-like"/>
</dbReference>
<name>A0ABT4VI18_9HYPH</name>
<dbReference type="InterPro" id="IPR005829">
    <property type="entry name" value="Sugar_transporter_CS"/>
</dbReference>
<dbReference type="PROSITE" id="PS50850">
    <property type="entry name" value="MFS"/>
    <property type="match status" value="1"/>
</dbReference>
<dbReference type="InterPro" id="IPR004812">
    <property type="entry name" value="Efflux_drug-R_Bcr/CmlA"/>
</dbReference>
<feature type="transmembrane region" description="Helical" evidence="10">
    <location>
        <begin position="373"/>
        <end position="395"/>
    </location>
</feature>
<dbReference type="Pfam" id="PF07690">
    <property type="entry name" value="MFS_1"/>
    <property type="match status" value="1"/>
</dbReference>
<evidence type="ECO:0000256" key="9">
    <source>
        <dbReference type="ARBA" id="ARBA00023136"/>
    </source>
</evidence>
<dbReference type="RefSeq" id="WP_271087869.1">
    <property type="nucleotide sequence ID" value="NZ_JAPJZH010000002.1"/>
</dbReference>
<evidence type="ECO:0000256" key="4">
    <source>
        <dbReference type="ARBA" id="ARBA00007520"/>
    </source>
</evidence>
<dbReference type="PANTHER" id="PTHR43124:SF3">
    <property type="entry name" value="CHLORAMPHENICOL EFFLUX PUMP RV0191"/>
    <property type="match status" value="1"/>
</dbReference>
<proteinExistence type="inferred from homology"/>
<dbReference type="CDD" id="cd17320">
    <property type="entry name" value="MFS_MdfA_MDR_like"/>
    <property type="match status" value="1"/>
</dbReference>
<feature type="transmembrane region" description="Helical" evidence="10">
    <location>
        <begin position="281"/>
        <end position="304"/>
    </location>
</feature>
<comment type="similarity">
    <text evidence="4">Belongs to the major facilitator superfamily. TCR/Tet family.</text>
</comment>
<dbReference type="InterPro" id="IPR020846">
    <property type="entry name" value="MFS_dom"/>
</dbReference>
<keyword evidence="8 10" id="KW-1133">Transmembrane helix</keyword>
<dbReference type="NCBIfam" id="TIGR00710">
    <property type="entry name" value="efflux_Bcr_CflA"/>
    <property type="match status" value="1"/>
</dbReference>
<feature type="transmembrane region" description="Helical" evidence="10">
    <location>
        <begin position="339"/>
        <end position="361"/>
    </location>
</feature>
<sequence length="410" mass="43107">MNKDSIFLDRHTAPHITTLVIMTGAGALNLNILLPSLPGIASEFGVSYSYAQLLISAYLGATAFMQLIIGPLSDRFGRRPVLLGSMWIFIAATLLCMVAPNFQVLLIGRLIQTAVVSGLVLSRAVVRDMVGTDEAASLFGYITMGMALVPMVGPLIGGILEEIYGWRASMGLALAFGVFVLGLVWLDLGETNQNRSTSFGAQFRAYPELIRSRRFWGYALSAAFTSGSFFAFLGGAPYVSVQFLGLSPSELGLYFALTAIGYIVGNFISGRYTHRFGINNMMLNGNIVTGLGMIGSILTLALGVTHPMAFFGYMLFVGIGNGISLPSANAGIVSVRPHLAGSAAGLGGALMIGGGAALSVLSGSMLSPQTGPYPLLYIMLISSIAGVVTALYVIYVARKVALEAGEPAGE</sequence>
<dbReference type="Gene3D" id="1.20.1720.10">
    <property type="entry name" value="Multidrug resistance protein D"/>
    <property type="match status" value="1"/>
</dbReference>
<feature type="transmembrane region" description="Helical" evidence="10">
    <location>
        <begin position="251"/>
        <end position="269"/>
    </location>
</feature>
<feature type="transmembrane region" description="Helical" evidence="10">
    <location>
        <begin position="310"/>
        <end position="332"/>
    </location>
</feature>
<dbReference type="PROSITE" id="PS00216">
    <property type="entry name" value="SUGAR_TRANSPORT_1"/>
    <property type="match status" value="1"/>
</dbReference>
<dbReference type="PANTHER" id="PTHR43124">
    <property type="entry name" value="PURINE EFFLUX PUMP PBUE"/>
    <property type="match status" value="1"/>
</dbReference>
<evidence type="ECO:0000256" key="1">
    <source>
        <dbReference type="ARBA" id="ARBA00003279"/>
    </source>
</evidence>
<comment type="subcellular location">
    <subcellularLocation>
        <location evidence="10">Cell inner membrane</location>
        <topology evidence="10">Multi-pass membrane protein</topology>
    </subcellularLocation>
    <subcellularLocation>
        <location evidence="2">Cell membrane</location>
        <topology evidence="2">Multi-pass membrane protein</topology>
    </subcellularLocation>
</comment>
<keyword evidence="10" id="KW-0997">Cell inner membrane</keyword>
<evidence type="ECO:0000256" key="5">
    <source>
        <dbReference type="ARBA" id="ARBA00022448"/>
    </source>
</evidence>
<evidence type="ECO:0000256" key="8">
    <source>
        <dbReference type="ARBA" id="ARBA00022989"/>
    </source>
</evidence>
<gene>
    <name evidence="12" type="ORF">OOZ53_03205</name>
</gene>
<feature type="transmembrane region" description="Helical" evidence="10">
    <location>
        <begin position="12"/>
        <end position="30"/>
    </location>
</feature>
<accession>A0ABT4VI18</accession>
<evidence type="ECO:0000313" key="13">
    <source>
        <dbReference type="Proteomes" id="UP001148313"/>
    </source>
</evidence>
<dbReference type="SUPFAM" id="SSF103473">
    <property type="entry name" value="MFS general substrate transporter"/>
    <property type="match status" value="1"/>
</dbReference>
<reference evidence="12" key="1">
    <citation type="submission" date="2022-11" db="EMBL/GenBank/DDBJ databases">
        <title>Hoeflea poritis sp. nov., isolated from scleractinian coral Porites lutea.</title>
        <authorList>
            <person name="Zhang G."/>
            <person name="Wei Q."/>
            <person name="Cai L."/>
        </authorList>
    </citation>
    <scope>NUCLEOTIDE SEQUENCE</scope>
    <source>
        <strain evidence="12">E7-10</strain>
    </source>
</reference>
<dbReference type="InterPro" id="IPR050189">
    <property type="entry name" value="MFS_Efflux_Transporters"/>
</dbReference>
<keyword evidence="13" id="KW-1185">Reference proteome</keyword>
<feature type="transmembrane region" description="Helical" evidence="10">
    <location>
        <begin position="106"/>
        <end position="126"/>
    </location>
</feature>
<dbReference type="Proteomes" id="UP001148313">
    <property type="component" value="Unassembled WGS sequence"/>
</dbReference>
<feature type="transmembrane region" description="Helical" evidence="10">
    <location>
        <begin position="215"/>
        <end position="239"/>
    </location>
</feature>
<evidence type="ECO:0000256" key="6">
    <source>
        <dbReference type="ARBA" id="ARBA00022475"/>
    </source>
</evidence>
<keyword evidence="7 10" id="KW-0812">Transmembrane</keyword>
<comment type="function">
    <text evidence="1">Resistance to tetracycline by an active tetracycline efflux. This is an energy-dependent process that decreases the accumulation of the antibiotic in whole cells. This protein functions as a metal-tetracycline/H(+) antiporter.</text>
</comment>
<feature type="transmembrane region" description="Helical" evidence="10">
    <location>
        <begin position="81"/>
        <end position="100"/>
    </location>
</feature>
<evidence type="ECO:0000256" key="7">
    <source>
        <dbReference type="ARBA" id="ARBA00022692"/>
    </source>
</evidence>
<comment type="similarity">
    <text evidence="3 10">Belongs to the major facilitator superfamily. Bcr/CmlA family.</text>
</comment>
<feature type="domain" description="Major facilitator superfamily (MFS) profile" evidence="11">
    <location>
        <begin position="15"/>
        <end position="401"/>
    </location>
</feature>
<evidence type="ECO:0000256" key="2">
    <source>
        <dbReference type="ARBA" id="ARBA00004651"/>
    </source>
</evidence>
<evidence type="ECO:0000259" key="11">
    <source>
        <dbReference type="PROSITE" id="PS50850"/>
    </source>
</evidence>
<comment type="caution">
    <text evidence="12">The sequence shown here is derived from an EMBL/GenBank/DDBJ whole genome shotgun (WGS) entry which is preliminary data.</text>
</comment>
<feature type="transmembrane region" description="Helical" evidence="10">
    <location>
        <begin position="50"/>
        <end position="69"/>
    </location>
</feature>
<keyword evidence="6" id="KW-1003">Cell membrane</keyword>
<evidence type="ECO:0000313" key="12">
    <source>
        <dbReference type="EMBL" id="MDA4844337.1"/>
    </source>
</evidence>
<keyword evidence="9 10" id="KW-0472">Membrane</keyword>
<organism evidence="12 13">
    <name type="scientific">Hoeflea poritis</name>
    <dbReference type="NCBI Taxonomy" id="2993659"/>
    <lineage>
        <taxon>Bacteria</taxon>
        <taxon>Pseudomonadati</taxon>
        <taxon>Pseudomonadota</taxon>
        <taxon>Alphaproteobacteria</taxon>
        <taxon>Hyphomicrobiales</taxon>
        <taxon>Rhizobiaceae</taxon>
        <taxon>Hoeflea</taxon>
    </lineage>
</organism>
<feature type="transmembrane region" description="Helical" evidence="10">
    <location>
        <begin position="166"/>
        <end position="186"/>
    </location>
</feature>
<dbReference type="PRINTS" id="PR01035">
    <property type="entry name" value="TCRTETA"/>
</dbReference>
<dbReference type="InterPro" id="IPR011701">
    <property type="entry name" value="MFS"/>
</dbReference>
<dbReference type="EMBL" id="JAPJZH010000002">
    <property type="protein sequence ID" value="MDA4844337.1"/>
    <property type="molecule type" value="Genomic_DNA"/>
</dbReference>
<protein>
    <recommendedName>
        <fullName evidence="10">Bcr/CflA family efflux transporter</fullName>
    </recommendedName>
</protein>
<feature type="transmembrane region" description="Helical" evidence="10">
    <location>
        <begin position="138"/>
        <end position="160"/>
    </location>
</feature>
<evidence type="ECO:0000256" key="10">
    <source>
        <dbReference type="RuleBase" id="RU365088"/>
    </source>
</evidence>
<evidence type="ECO:0000256" key="3">
    <source>
        <dbReference type="ARBA" id="ARBA00006236"/>
    </source>
</evidence>
<keyword evidence="5 10" id="KW-0813">Transport</keyword>
<dbReference type="InterPro" id="IPR036259">
    <property type="entry name" value="MFS_trans_sf"/>
</dbReference>